<dbReference type="PANTHER" id="PTHR43524:SF1">
    <property type="entry name" value="RADICAL SAM SUPERFAMILY PROTEIN"/>
    <property type="match status" value="1"/>
</dbReference>
<evidence type="ECO:0000256" key="2">
    <source>
        <dbReference type="ARBA" id="ARBA00022723"/>
    </source>
</evidence>
<dbReference type="SFLD" id="SFLDS00029">
    <property type="entry name" value="Radical_SAM"/>
    <property type="match status" value="1"/>
</dbReference>
<sequence>MNLAETHLGQQVLQRVVGMVMRNPEENLPRMAGWVADHAPLESHREIARKVQRFLADKDGNWYRLGMRLLTETGPVVRERTAVNFFLNCSLLGIPRQREAEKRLGVKVPWAILMDPTEKCNLRCTGCWAGDYQLRHELSLETMDRICREAGELGINFFVISGGEPMVRQDDLLELARRHPEQMFHIYTNGTLITREFARRAAERGNMVFALSIEGLEETTDARRGKGVFRKVLDAMDTLRSEGLIYGFSATYTRKNTEEVASDAFIDLMVDRGAAFGWYFTYIPIGRDVDLELMATPEQRAYMFDRIREFRRTKPIFLVDFWNDGEAAVGCIAGGRKYFHINAAGEVEPCAFAHYATCNIHDVSLAEALQNPLFKAYQRRQPFSENLRRPCPIIDHPQMLRDMVWESGAHPTQLTADETVDQFAAKLAGYASEWGALADRIWEEEHGKEPVLAGLDGRGRTGH</sequence>
<dbReference type="SFLD" id="SFLDG01386">
    <property type="entry name" value="main_SPASM_domain-containing"/>
    <property type="match status" value="1"/>
</dbReference>
<dbReference type="InterPro" id="IPR013785">
    <property type="entry name" value="Aldolase_TIM"/>
</dbReference>
<dbReference type="CDD" id="cd01335">
    <property type="entry name" value="Radical_SAM"/>
    <property type="match status" value="1"/>
</dbReference>
<dbReference type="Pfam" id="PF04055">
    <property type="entry name" value="Radical_SAM"/>
    <property type="match status" value="1"/>
</dbReference>
<dbReference type="SFLD" id="SFLDG01067">
    <property type="entry name" value="SPASM/twitch_domain_containing"/>
    <property type="match status" value="1"/>
</dbReference>
<evidence type="ECO:0000259" key="5">
    <source>
        <dbReference type="PROSITE" id="PS51918"/>
    </source>
</evidence>
<evidence type="ECO:0000256" key="1">
    <source>
        <dbReference type="ARBA" id="ARBA00022691"/>
    </source>
</evidence>
<protein>
    <submittedName>
        <fullName evidence="6">MoaA/NifB/PqqE/SkfB family radical SAM enzyme</fullName>
    </submittedName>
</protein>
<keyword evidence="4" id="KW-0411">Iron-sulfur</keyword>
<evidence type="ECO:0000256" key="3">
    <source>
        <dbReference type="ARBA" id="ARBA00023004"/>
    </source>
</evidence>
<dbReference type="PANTHER" id="PTHR43524">
    <property type="entry name" value="RADICAL SAM SUPERFAMILY PROTEIN"/>
    <property type="match status" value="1"/>
</dbReference>
<dbReference type="InterPro" id="IPR007197">
    <property type="entry name" value="rSAM"/>
</dbReference>
<evidence type="ECO:0000256" key="4">
    <source>
        <dbReference type="ARBA" id="ARBA00023014"/>
    </source>
</evidence>
<keyword evidence="3" id="KW-0408">Iron</keyword>
<dbReference type="RefSeq" id="WP_245302579.1">
    <property type="nucleotide sequence ID" value="NZ_JAGGLG010000016.1"/>
</dbReference>
<dbReference type="Pfam" id="PF13186">
    <property type="entry name" value="SPASM"/>
    <property type="match status" value="1"/>
</dbReference>
<name>A0ABS4JT43_9FIRM</name>
<dbReference type="EMBL" id="JAGGLG010000016">
    <property type="protein sequence ID" value="MBP2018719.1"/>
    <property type="molecule type" value="Genomic_DNA"/>
</dbReference>
<dbReference type="InterPro" id="IPR023885">
    <property type="entry name" value="4Fe4S-binding_SPASM_dom"/>
</dbReference>
<reference evidence="6 7" key="1">
    <citation type="submission" date="2021-03" db="EMBL/GenBank/DDBJ databases">
        <title>Genomic Encyclopedia of Type Strains, Phase IV (KMG-IV): sequencing the most valuable type-strain genomes for metagenomic binning, comparative biology and taxonomic classification.</title>
        <authorList>
            <person name="Goeker M."/>
        </authorList>
    </citation>
    <scope>NUCLEOTIDE SEQUENCE [LARGE SCALE GENOMIC DNA]</scope>
    <source>
        <strain evidence="6 7">DSM 27138</strain>
    </source>
</reference>
<comment type="caution">
    <text evidence="6">The sequence shown here is derived from an EMBL/GenBank/DDBJ whole genome shotgun (WGS) entry which is preliminary data.</text>
</comment>
<gene>
    <name evidence="6" type="ORF">J2Z79_002134</name>
</gene>
<keyword evidence="2" id="KW-0479">Metal-binding</keyword>
<dbReference type="Gene3D" id="3.20.20.70">
    <property type="entry name" value="Aldolase class I"/>
    <property type="match status" value="1"/>
</dbReference>
<proteinExistence type="predicted"/>
<dbReference type="SUPFAM" id="SSF102114">
    <property type="entry name" value="Radical SAM enzymes"/>
    <property type="match status" value="1"/>
</dbReference>
<evidence type="ECO:0000313" key="6">
    <source>
        <dbReference type="EMBL" id="MBP2018719.1"/>
    </source>
</evidence>
<dbReference type="CDD" id="cd21128">
    <property type="entry name" value="SPASM_rSAM"/>
    <property type="match status" value="1"/>
</dbReference>
<accession>A0ABS4JT43</accession>
<dbReference type="Proteomes" id="UP001519289">
    <property type="component" value="Unassembled WGS sequence"/>
</dbReference>
<evidence type="ECO:0000313" key="7">
    <source>
        <dbReference type="Proteomes" id="UP001519289"/>
    </source>
</evidence>
<organism evidence="6 7">
    <name type="scientific">Symbiobacterium terraclitae</name>
    <dbReference type="NCBI Taxonomy" id="557451"/>
    <lineage>
        <taxon>Bacteria</taxon>
        <taxon>Bacillati</taxon>
        <taxon>Bacillota</taxon>
        <taxon>Clostridia</taxon>
        <taxon>Eubacteriales</taxon>
        <taxon>Symbiobacteriaceae</taxon>
        <taxon>Symbiobacterium</taxon>
    </lineage>
</organism>
<feature type="domain" description="Radical SAM core" evidence="5">
    <location>
        <begin position="103"/>
        <end position="314"/>
    </location>
</feature>
<dbReference type="PROSITE" id="PS51918">
    <property type="entry name" value="RADICAL_SAM"/>
    <property type="match status" value="1"/>
</dbReference>
<keyword evidence="7" id="KW-1185">Reference proteome</keyword>
<keyword evidence="1" id="KW-0949">S-adenosyl-L-methionine</keyword>
<dbReference type="InterPro" id="IPR058240">
    <property type="entry name" value="rSAM_sf"/>
</dbReference>